<dbReference type="Gene3D" id="1.20.200.10">
    <property type="entry name" value="Fumarase/aspartase (Central domain)"/>
    <property type="match status" value="1"/>
</dbReference>
<dbReference type="EC" id="4.3.2.2" evidence="5 13"/>
<organism evidence="17 18">
    <name type="scientific">Buchnera aphidicola</name>
    <name type="common">Nipponaphis monzeni</name>
    <dbReference type="NCBI Taxonomy" id="2495405"/>
    <lineage>
        <taxon>Bacteria</taxon>
        <taxon>Pseudomonadati</taxon>
        <taxon>Pseudomonadota</taxon>
        <taxon>Gammaproteobacteria</taxon>
        <taxon>Enterobacterales</taxon>
        <taxon>Erwiniaceae</taxon>
        <taxon>Buchnera</taxon>
    </lineage>
</organism>
<dbReference type="NCBIfam" id="NF006764">
    <property type="entry name" value="PRK09285.1"/>
    <property type="match status" value="1"/>
</dbReference>
<evidence type="ECO:0000256" key="2">
    <source>
        <dbReference type="ARBA" id="ARBA00004734"/>
    </source>
</evidence>
<dbReference type="Pfam" id="PF08328">
    <property type="entry name" value="ASL_C"/>
    <property type="match status" value="1"/>
</dbReference>
<dbReference type="AlphaFoldDB" id="A0A455TA69"/>
<feature type="domain" description="Fumarate lyase N-terminal" evidence="15">
    <location>
        <begin position="14"/>
        <end position="312"/>
    </location>
</feature>
<dbReference type="GO" id="GO:0005829">
    <property type="term" value="C:cytosol"/>
    <property type="evidence" value="ECO:0007669"/>
    <property type="project" value="TreeGrafter"/>
</dbReference>
<dbReference type="PRINTS" id="PR00149">
    <property type="entry name" value="FUMRATELYASE"/>
</dbReference>
<dbReference type="GO" id="GO:0070626">
    <property type="term" value="F:(S)-2-(5-amino-1-(5-phospho-D-ribosyl)imidazole-4-carboxamido) succinate lyase (fumarate-forming) activity"/>
    <property type="evidence" value="ECO:0007669"/>
    <property type="project" value="RHEA"/>
</dbReference>
<protein>
    <recommendedName>
        <fullName evidence="6 13">Adenylosuccinate lyase</fullName>
        <shortName evidence="14">ASL</shortName>
        <ecNumber evidence="5 13">4.3.2.2</ecNumber>
    </recommendedName>
    <alternativeName>
        <fullName evidence="11 14">Adenylosuccinase</fullName>
    </alternativeName>
</protein>
<dbReference type="GO" id="GO:0004018">
    <property type="term" value="F:N6-(1,2-dicarboxyethyl)AMP AMP-lyase (fumarate-forming) activity"/>
    <property type="evidence" value="ECO:0007669"/>
    <property type="project" value="UniProtKB-UniRule"/>
</dbReference>
<evidence type="ECO:0000256" key="11">
    <source>
        <dbReference type="ARBA" id="ARBA00030717"/>
    </source>
</evidence>
<reference evidence="17 18" key="1">
    <citation type="journal article" date="2019" name="Proc. Natl. Acad. Sci. U.S.A.">
        <title>Exaggeration and cooption of innate immunity for social defense.</title>
        <authorList>
            <person name="Kutsukake M."/>
            <person name="Moriyama M."/>
            <person name="Shigenobu S."/>
            <person name="Meng X.-Y."/>
            <person name="Nikoh N."/>
            <person name="Noda C."/>
            <person name="Kobayashi S."/>
            <person name="Fukatsu T."/>
        </authorList>
    </citation>
    <scope>NUCLEOTIDE SEQUENCE [LARGE SCALE GENOMIC DNA]</scope>
    <source>
        <strain evidence="17 18">Nmo</strain>
    </source>
</reference>
<dbReference type="PANTHER" id="PTHR43411:SF1">
    <property type="entry name" value="ADENYLOSUCCINATE LYASE"/>
    <property type="match status" value="1"/>
</dbReference>
<dbReference type="NCBIfam" id="TIGR00928">
    <property type="entry name" value="purB"/>
    <property type="match status" value="1"/>
</dbReference>
<evidence type="ECO:0000256" key="9">
    <source>
        <dbReference type="ARBA" id="ARBA00024477"/>
    </source>
</evidence>
<dbReference type="UniPathway" id="UPA00075">
    <property type="reaction ID" value="UER00336"/>
</dbReference>
<dbReference type="GO" id="GO:0044208">
    <property type="term" value="P:'de novo' AMP biosynthetic process"/>
    <property type="evidence" value="ECO:0007669"/>
    <property type="project" value="UniProtKB-UniPathway"/>
</dbReference>
<dbReference type="CDD" id="cd01598">
    <property type="entry name" value="PurB"/>
    <property type="match status" value="1"/>
</dbReference>
<dbReference type="EMBL" id="AP019379">
    <property type="protein sequence ID" value="BBI01219.1"/>
    <property type="molecule type" value="Genomic_DNA"/>
</dbReference>
<dbReference type="RefSeq" id="WP_158344818.1">
    <property type="nucleotide sequence ID" value="NZ_AP019379.1"/>
</dbReference>
<name>A0A455TA69_9GAMM</name>
<feature type="domain" description="Adenylosuccinate lyase PurB C-terminal" evidence="16">
    <location>
        <begin position="331"/>
        <end position="445"/>
    </location>
</feature>
<evidence type="ECO:0000256" key="13">
    <source>
        <dbReference type="NCBIfam" id="TIGR00928"/>
    </source>
</evidence>
<evidence type="ECO:0000256" key="1">
    <source>
        <dbReference type="ARBA" id="ARBA00004706"/>
    </source>
</evidence>
<dbReference type="InterPro" id="IPR000362">
    <property type="entry name" value="Fumarate_lyase_fam"/>
</dbReference>
<evidence type="ECO:0000259" key="16">
    <source>
        <dbReference type="Pfam" id="PF08328"/>
    </source>
</evidence>
<evidence type="ECO:0000256" key="5">
    <source>
        <dbReference type="ARBA" id="ARBA00012339"/>
    </source>
</evidence>
<accession>A0A455TA69</accession>
<dbReference type="InterPro" id="IPR020557">
    <property type="entry name" value="Fumarate_lyase_CS"/>
</dbReference>
<dbReference type="Proteomes" id="UP000317544">
    <property type="component" value="Chromosome"/>
</dbReference>
<dbReference type="InterPro" id="IPR004769">
    <property type="entry name" value="Pur_lyase"/>
</dbReference>
<evidence type="ECO:0000256" key="14">
    <source>
        <dbReference type="RuleBase" id="RU361172"/>
    </source>
</evidence>
<comment type="pathway">
    <text evidence="2 14">Purine metabolism; AMP biosynthesis via de novo pathway; AMP from IMP: step 2/2.</text>
</comment>
<evidence type="ECO:0000256" key="8">
    <source>
        <dbReference type="ARBA" id="ARBA00023239"/>
    </source>
</evidence>
<evidence type="ECO:0000313" key="18">
    <source>
        <dbReference type="Proteomes" id="UP000317544"/>
    </source>
</evidence>
<evidence type="ECO:0000313" key="17">
    <source>
        <dbReference type="EMBL" id="BBI01219.1"/>
    </source>
</evidence>
<evidence type="ECO:0000256" key="4">
    <source>
        <dbReference type="ARBA" id="ARBA00011668"/>
    </source>
</evidence>
<sequence length="457" mass="53311">MKLSSLTAISPIDGRYFDKNNVVRNIYSEYAFIKFKIKIEILWLKKLLKISEILKYLKINVKIYESLDNILINFNELDAKKIKNIEKTTNHDIKALEYFLKKKCNNDILLSTISEFIHFGCTSDDINNLSYALMLKKTYRTILIPYWKKILNKIKIRALKYKKIALISYTHGQPATPSTIGKEFANFYYRMHRQYVQLKKIEFLGKINGSTGNYNALLVAYPNINWHKISEDFVTSLGLTWNPCTTQIEPHDYIAEFFHCIIRFNTILIDFNRDMWGYISLEYFSQKHVNGEIGSSVMPHKINPINFENSEGNLSMANALMNFMANKLPISRWQRDLTDSTVLRNMGLTISYSVLAYDSCLLGIDKLQINESKMLEVLNLNWEILSEPIQIVMKRYGITNAYEQLMRLTKGKKIDSKIIHNFIDQTSLPIQEKNKLKKLTPMNYIGMSVNIINQLYC</sequence>
<evidence type="ECO:0000256" key="6">
    <source>
        <dbReference type="ARBA" id="ARBA00017058"/>
    </source>
</evidence>
<dbReference type="GO" id="GO:0006189">
    <property type="term" value="P:'de novo' IMP biosynthetic process"/>
    <property type="evidence" value="ECO:0007669"/>
    <property type="project" value="UniProtKB-UniPathway"/>
</dbReference>
<dbReference type="InterPro" id="IPR047136">
    <property type="entry name" value="PurB_bact"/>
</dbReference>
<keyword evidence="8 14" id="KW-0456">Lyase</keyword>
<proteinExistence type="inferred from homology"/>
<comment type="function">
    <text evidence="10">Catalyzes two reactions in de novo purine nucleotide biosynthesis. Catalyzes the breakdown of 5-aminoimidazole- (N-succinylocarboxamide) ribotide (SAICAR or 2-[5-amino-1-(5-phospho-beta-D-ribosyl)imidazole-4-carboxamido]succinate) to 5-aminoimidazole-4-carboxamide ribotide (AICAR or 5-amino-1-(5-phospho-beta-D-ribosyl)imidazole-4-carboxamide) and fumarate, and of adenylosuccinate (ADS or N(6)-(1,2-dicarboxyethyl)-AMP) to adenosine monophosphate (AMP) and fumarate.</text>
</comment>
<keyword evidence="18" id="KW-1185">Reference proteome</keyword>
<comment type="catalytic activity">
    <reaction evidence="9">
        <text>(2S)-2-[5-amino-1-(5-phospho-beta-D-ribosyl)imidazole-4-carboxamido]succinate = 5-amino-1-(5-phospho-beta-D-ribosyl)imidazole-4-carboxamide + fumarate</text>
        <dbReference type="Rhea" id="RHEA:23920"/>
        <dbReference type="ChEBI" id="CHEBI:29806"/>
        <dbReference type="ChEBI" id="CHEBI:58443"/>
        <dbReference type="ChEBI" id="CHEBI:58475"/>
        <dbReference type="EC" id="4.3.2.2"/>
    </reaction>
    <physiologicalReaction direction="left-to-right" evidence="9">
        <dbReference type="Rhea" id="RHEA:23921"/>
    </physiologicalReaction>
</comment>
<dbReference type="FunFam" id="1.20.200.10:FF:000004">
    <property type="entry name" value="Adenylosuccinate lyase"/>
    <property type="match status" value="1"/>
</dbReference>
<comment type="catalytic activity">
    <reaction evidence="12">
        <text>N(6)-(1,2-dicarboxyethyl)-AMP = fumarate + AMP</text>
        <dbReference type="Rhea" id="RHEA:16853"/>
        <dbReference type="ChEBI" id="CHEBI:29806"/>
        <dbReference type="ChEBI" id="CHEBI:57567"/>
        <dbReference type="ChEBI" id="CHEBI:456215"/>
        <dbReference type="EC" id="4.3.2.2"/>
    </reaction>
    <physiologicalReaction direction="left-to-right" evidence="12">
        <dbReference type="Rhea" id="RHEA:16854"/>
    </physiologicalReaction>
</comment>
<dbReference type="UniPathway" id="UPA00074">
    <property type="reaction ID" value="UER00132"/>
</dbReference>
<evidence type="ECO:0000256" key="7">
    <source>
        <dbReference type="ARBA" id="ARBA00022755"/>
    </source>
</evidence>
<dbReference type="InterPro" id="IPR013539">
    <property type="entry name" value="PurB_C"/>
</dbReference>
<dbReference type="InterPro" id="IPR022761">
    <property type="entry name" value="Fumarate_lyase_N"/>
</dbReference>
<evidence type="ECO:0000256" key="10">
    <source>
        <dbReference type="ARBA" id="ARBA00025012"/>
    </source>
</evidence>
<comment type="subunit">
    <text evidence="4">Homotetramer. Residues from neighboring subunits contribute catalytic and substrate-binding residues to each active site.</text>
</comment>
<dbReference type="Gene3D" id="1.10.40.30">
    <property type="entry name" value="Fumarase/aspartase (C-terminal domain)"/>
    <property type="match status" value="1"/>
</dbReference>
<dbReference type="Pfam" id="PF00206">
    <property type="entry name" value="Lyase_1"/>
    <property type="match status" value="1"/>
</dbReference>
<evidence type="ECO:0000259" key="15">
    <source>
        <dbReference type="Pfam" id="PF00206"/>
    </source>
</evidence>
<comment type="similarity">
    <text evidence="3 14">Belongs to the lyase 1 family. Adenylosuccinate lyase subfamily.</text>
</comment>
<gene>
    <name evidence="17" type="primary">purB</name>
    <name evidence="17" type="ORF">BUCNMO_204</name>
</gene>
<comment type="pathway">
    <text evidence="1 14">Purine metabolism; IMP biosynthesis via de novo pathway; 5-amino-1-(5-phospho-D-ribosyl)imidazole-4-carboxamide from 5-amino-1-(5-phospho-D-ribosyl)imidazole-4-carboxylate: step 2/2.</text>
</comment>
<dbReference type="InterPro" id="IPR008948">
    <property type="entry name" value="L-Aspartase-like"/>
</dbReference>
<dbReference type="PROSITE" id="PS00163">
    <property type="entry name" value="FUMARATE_LYASES"/>
    <property type="match status" value="1"/>
</dbReference>
<dbReference type="SUPFAM" id="SSF48557">
    <property type="entry name" value="L-aspartase-like"/>
    <property type="match status" value="1"/>
</dbReference>
<dbReference type="Gene3D" id="1.10.275.10">
    <property type="entry name" value="Fumarase/aspartase (N-terminal domain)"/>
    <property type="match status" value="1"/>
</dbReference>
<dbReference type="InterPro" id="IPR024083">
    <property type="entry name" value="Fumarase/histidase_N"/>
</dbReference>
<dbReference type="OrthoDB" id="9768878at2"/>
<keyword evidence="7 14" id="KW-0658">Purine biosynthesis</keyword>
<evidence type="ECO:0000256" key="12">
    <source>
        <dbReference type="ARBA" id="ARBA00049115"/>
    </source>
</evidence>
<dbReference type="PANTHER" id="PTHR43411">
    <property type="entry name" value="ADENYLOSUCCINATE LYASE"/>
    <property type="match status" value="1"/>
</dbReference>
<evidence type="ECO:0000256" key="3">
    <source>
        <dbReference type="ARBA" id="ARBA00008273"/>
    </source>
</evidence>